<keyword evidence="2" id="KW-1185">Reference proteome</keyword>
<feature type="non-terminal residue" evidence="1">
    <location>
        <position position="1"/>
    </location>
</feature>
<dbReference type="GeneID" id="14696155"/>
<accession>K6VJM5</accession>
<reference evidence="1 2" key="1">
    <citation type="journal article" date="2012" name="Nat. Genet.">
        <title>Plasmodium cynomolgi genome sequences provide insight into Plasmodium vivax and the monkey malaria clade.</title>
        <authorList>
            <person name="Tachibana S."/>
            <person name="Sullivan S.A."/>
            <person name="Kawai S."/>
            <person name="Nakamura S."/>
            <person name="Kim H.R."/>
            <person name="Goto N."/>
            <person name="Arisue N."/>
            <person name="Palacpac N.M.Q."/>
            <person name="Honma H."/>
            <person name="Yagi M."/>
            <person name="Tougan T."/>
            <person name="Katakai Y."/>
            <person name="Kaneko O."/>
            <person name="Mita T."/>
            <person name="Kita K."/>
            <person name="Yasutomi Y."/>
            <person name="Sutton P.L."/>
            <person name="Shakhbatyan R."/>
            <person name="Horii T."/>
            <person name="Yasunaga T."/>
            <person name="Barnwell J.W."/>
            <person name="Escalante A.A."/>
            <person name="Carlton J.M."/>
            <person name="Tanabe K."/>
        </authorList>
    </citation>
    <scope>NUCLEOTIDE SEQUENCE [LARGE SCALE GENOMIC DNA]</scope>
    <source>
        <strain evidence="1 2">B</strain>
    </source>
</reference>
<evidence type="ECO:0000313" key="1">
    <source>
        <dbReference type="EMBL" id="GAB69612.1"/>
    </source>
</evidence>
<dbReference type="VEuPathDB" id="PlasmoDB:PCYB_003610"/>
<dbReference type="Proteomes" id="UP000006319">
    <property type="component" value="Unassembled WGS sequence"/>
</dbReference>
<dbReference type="KEGG" id="pcy:PCYB_003610"/>
<dbReference type="OrthoDB" id="389330at2759"/>
<dbReference type="AlphaFoldDB" id="K6VJM5"/>
<protein>
    <submittedName>
        <fullName evidence="1">Uncharacterized protein</fullName>
    </submittedName>
</protein>
<dbReference type="EMBL" id="DF157433">
    <property type="protein sequence ID" value="GAB69612.1"/>
    <property type="molecule type" value="Genomic_DNA"/>
</dbReference>
<gene>
    <name evidence="1" type="ORF">PCYB_003610</name>
</gene>
<evidence type="ECO:0000313" key="2">
    <source>
        <dbReference type="Proteomes" id="UP000006319"/>
    </source>
</evidence>
<proteinExistence type="predicted"/>
<name>K6VJM5_PLACD</name>
<organism evidence="1 2">
    <name type="scientific">Plasmodium cynomolgi (strain B)</name>
    <dbReference type="NCBI Taxonomy" id="1120755"/>
    <lineage>
        <taxon>Eukaryota</taxon>
        <taxon>Sar</taxon>
        <taxon>Alveolata</taxon>
        <taxon>Apicomplexa</taxon>
        <taxon>Aconoidasida</taxon>
        <taxon>Haemosporida</taxon>
        <taxon>Plasmodiidae</taxon>
        <taxon>Plasmodium</taxon>
        <taxon>Plasmodium (Plasmodium)</taxon>
    </lineage>
</organism>
<sequence>NDYEYLCGNKCCRYLNNWIYYVSKKHHLREFIISLIISESKYKYSGPNPQISCIDYKYEEKYKEPEKIIKLLNFQDNIQIILETLLDKVDSISCPAQIYLYECINIYRELDQNYCSNPEEMNGENKSICEILHKFKTSYTENLYNKKGIEDKTPNLSSIINIKDIVSCREYIGKAASFSDKGNNSGSSISYSVTTAVGTMAWASSILALLYKVTQNFI</sequence>
<dbReference type="RefSeq" id="XP_004227830.1">
    <property type="nucleotide sequence ID" value="XM_004227782.1"/>
</dbReference>